<dbReference type="Gene3D" id="3.90.1150.10">
    <property type="entry name" value="Aspartate Aminotransferase, domain 1"/>
    <property type="match status" value="1"/>
</dbReference>
<keyword evidence="5 6" id="KW-0663">Pyridoxal phosphate</keyword>
<evidence type="ECO:0000259" key="7">
    <source>
        <dbReference type="Pfam" id="PF00155"/>
    </source>
</evidence>
<dbReference type="SUPFAM" id="SSF53383">
    <property type="entry name" value="PLP-dependent transferases"/>
    <property type="match status" value="1"/>
</dbReference>
<dbReference type="GO" id="GO:0016740">
    <property type="term" value="F:transferase activity"/>
    <property type="evidence" value="ECO:0007669"/>
    <property type="project" value="UniProtKB-KW"/>
</dbReference>
<comment type="cofactor">
    <cofactor evidence="1 6">
        <name>pyridoxal 5'-phosphate</name>
        <dbReference type="ChEBI" id="CHEBI:597326"/>
    </cofactor>
</comment>
<dbReference type="Pfam" id="PF00155">
    <property type="entry name" value="Aminotran_1_2"/>
    <property type="match status" value="1"/>
</dbReference>
<evidence type="ECO:0000256" key="1">
    <source>
        <dbReference type="ARBA" id="ARBA00001933"/>
    </source>
</evidence>
<comment type="pathway">
    <text evidence="2">Lipid metabolism.</text>
</comment>
<dbReference type="InterPro" id="IPR004839">
    <property type="entry name" value="Aminotransferase_I/II_large"/>
</dbReference>
<dbReference type="PROSITE" id="PS00599">
    <property type="entry name" value="AA_TRANSFER_CLASS_2"/>
    <property type="match status" value="1"/>
</dbReference>
<gene>
    <name evidence="8" type="ORF">A4R26_01285</name>
</gene>
<protein>
    <submittedName>
        <fullName evidence="8">8-amino-7-oxononanoate synthase</fullName>
    </submittedName>
</protein>
<dbReference type="PANTHER" id="PTHR13693">
    <property type="entry name" value="CLASS II AMINOTRANSFERASE/8-AMINO-7-OXONONANOATE SYNTHASE"/>
    <property type="match status" value="1"/>
</dbReference>
<dbReference type="InterPro" id="IPR001917">
    <property type="entry name" value="Aminotrans_II_pyridoxalP_BS"/>
</dbReference>
<dbReference type="GO" id="GO:0030170">
    <property type="term" value="F:pyridoxal phosphate binding"/>
    <property type="evidence" value="ECO:0007669"/>
    <property type="project" value="InterPro"/>
</dbReference>
<keyword evidence="4" id="KW-0808">Transferase</keyword>
<comment type="caution">
    <text evidence="8">The sequence shown here is derived from an EMBL/GenBank/DDBJ whole genome shotgun (WGS) entry which is preliminary data.</text>
</comment>
<dbReference type="InterPro" id="IPR015422">
    <property type="entry name" value="PyrdxlP-dep_Trfase_small"/>
</dbReference>
<dbReference type="GO" id="GO:0009102">
    <property type="term" value="P:biotin biosynthetic process"/>
    <property type="evidence" value="ECO:0007669"/>
    <property type="project" value="TreeGrafter"/>
</dbReference>
<evidence type="ECO:0000256" key="6">
    <source>
        <dbReference type="RuleBase" id="RU003693"/>
    </source>
</evidence>
<comment type="similarity">
    <text evidence="3">Belongs to the class-II pyridoxal-phosphate-dependent aminotransferase family. BioF subfamily.</text>
</comment>
<dbReference type="InterPro" id="IPR015421">
    <property type="entry name" value="PyrdxlP-dep_Trfase_major"/>
</dbReference>
<reference evidence="9" key="1">
    <citation type="submission" date="2016-04" db="EMBL/GenBank/DDBJ databases">
        <authorList>
            <person name="Chen L."/>
            <person name="Zhuang W."/>
            <person name="Wang G."/>
        </authorList>
    </citation>
    <scope>NUCLEOTIDE SEQUENCE [LARGE SCALE GENOMIC DNA]</scope>
    <source>
        <strain evidence="9">208</strain>
    </source>
</reference>
<keyword evidence="9" id="KW-1185">Reference proteome</keyword>
<dbReference type="STRING" id="550983.A4R26_01285"/>
<dbReference type="InterPro" id="IPR050087">
    <property type="entry name" value="AON_synthase_class-II"/>
</dbReference>
<evidence type="ECO:0000313" key="8">
    <source>
        <dbReference type="EMBL" id="OQP68469.1"/>
    </source>
</evidence>
<sequence>MNDSFLLKKLNERQQQNAFRRLQLPNDRTDFCSNDYLGIVHNGLIEKKLGETAHTWKHGSTGSRLLAGNYKLVEETEEMLAAFHAAEAALLFNSGYDANLGLLSCVPQRGDTIIYDYLSHASLRDGIRLSFAQSFSFRHNDLEDLEKRLQAATGEIFVVTESVFSMDGDKAPLTAISALCEQYGAHLIVDEAHATGVVGGQGEGLVQQLNLQAACFARIHTFGKAVGCHGAIVLGSGRLRNYLINFCRSFIYSTALPEASVAAIRCAYELFPQMHAERAHLQQLINTFQQANINCKKLVSDTPVQIVIIPGNDQVKKVAGDLQTAGLDVRAILYPTVPAGKERLRIVLHAFNTLTELQGVISCL</sequence>
<evidence type="ECO:0000256" key="5">
    <source>
        <dbReference type="ARBA" id="ARBA00022898"/>
    </source>
</evidence>
<dbReference type="AlphaFoldDB" id="A0A1V9GCS6"/>
<dbReference type="PANTHER" id="PTHR13693:SF77">
    <property type="entry name" value="8-AMINO-7-OXONONANOATE SYNTHASE"/>
    <property type="match status" value="1"/>
</dbReference>
<evidence type="ECO:0000313" key="9">
    <source>
        <dbReference type="Proteomes" id="UP000192276"/>
    </source>
</evidence>
<evidence type="ECO:0000256" key="2">
    <source>
        <dbReference type="ARBA" id="ARBA00005189"/>
    </source>
</evidence>
<proteinExistence type="inferred from homology"/>
<dbReference type="Gene3D" id="3.40.640.10">
    <property type="entry name" value="Type I PLP-dependent aspartate aminotransferase-like (Major domain)"/>
    <property type="match status" value="1"/>
</dbReference>
<name>A0A1V9GCS6_9BACT</name>
<evidence type="ECO:0000256" key="3">
    <source>
        <dbReference type="ARBA" id="ARBA00010008"/>
    </source>
</evidence>
<dbReference type="RefSeq" id="WP_081158894.1">
    <property type="nucleotide sequence ID" value="NZ_LWBP01000001.1"/>
</dbReference>
<organism evidence="8 9">
    <name type="scientific">Niastella populi</name>
    <dbReference type="NCBI Taxonomy" id="550983"/>
    <lineage>
        <taxon>Bacteria</taxon>
        <taxon>Pseudomonadati</taxon>
        <taxon>Bacteroidota</taxon>
        <taxon>Chitinophagia</taxon>
        <taxon>Chitinophagales</taxon>
        <taxon>Chitinophagaceae</taxon>
        <taxon>Niastella</taxon>
    </lineage>
</organism>
<dbReference type="OrthoDB" id="9807157at2"/>
<dbReference type="InterPro" id="IPR015424">
    <property type="entry name" value="PyrdxlP-dep_Trfase"/>
</dbReference>
<dbReference type="EMBL" id="LWBP01000001">
    <property type="protein sequence ID" value="OQP68469.1"/>
    <property type="molecule type" value="Genomic_DNA"/>
</dbReference>
<accession>A0A1V9GCS6</accession>
<feature type="domain" description="Aminotransferase class I/classII large" evidence="7">
    <location>
        <begin position="29"/>
        <end position="356"/>
    </location>
</feature>
<dbReference type="Proteomes" id="UP000192276">
    <property type="component" value="Unassembled WGS sequence"/>
</dbReference>
<evidence type="ECO:0000256" key="4">
    <source>
        <dbReference type="ARBA" id="ARBA00022679"/>
    </source>
</evidence>